<dbReference type="PANTHER" id="PTHR47691">
    <property type="entry name" value="REGULATOR-RELATED"/>
    <property type="match status" value="1"/>
</dbReference>
<accession>A0A7X9U9S4</accession>
<dbReference type="SUPFAM" id="SSF52540">
    <property type="entry name" value="P-loop containing nucleoside triphosphate hydrolases"/>
    <property type="match status" value="1"/>
</dbReference>
<feature type="domain" description="NB-ARC" evidence="1">
    <location>
        <begin position="482"/>
        <end position="645"/>
    </location>
</feature>
<name>A0A7X9U9S4_9GAMM</name>
<sequence length="1243" mass="142868">MSVITNTGVRAFPSWEDLLNAAAEKLADDLKEDESTIVKLQVKTKKFHDAAKGAKEGLSGRSWHSFLNSKFDINFNELSEISKSLPHTIWQLSNRIVTLNYDKVLSWGHTQSANVCAFDNANGSKLAEFTRSDRNQDMLWHLHGRIEDPKHIVLTPNSYHRLYEEDAEEHYVAALQKFKELISNNTLLFIGCSLDDAELLDKLISENKLFEGNTGPHYALVLEADKQAIEQKLQGNNVELLTFSGFGQPLIDAVQQLVDCKGEQEHKQANQEVEESFEQAKEQPKQHDKISVYTASPLDKPIASSDIIAKLKKFKYPIYHQAFTECNLREADDYSILFLLAKKTSNGLLIEDDNACSEYMALNELQENLPLNAKLTVLITDKLLSEQELEKIGFPMLVLAFLDKQGKNLKVLDKLTHQLFKNPDIKHFIGKNDIQTVKVSKTLLESLNPENQQYWSCYQPELPRDINSSELQGFTGRLSDLADISQKLAKAANGQRLLTIKGSGGLGKTTIAKKVAFELAIRGHFDGGVYFIDCENIISPNQLEVHIGEAFNLRTAEDLFGYLAKHHDQRSRLIIFDNLESLLYLKHVTQSTDKQAIEQVKELLSRTLIYAKVLVTSRESINTDWEDILPFRQMESEEALSLFNHLTKNSYLSDENQDFARRKILEPLLNNNPLAIKLICDGMPKGKNLKELKQELEEDFFGKVKEEDLTLMFDDEVDANINRQESLYISILYSYQTLSESQKRTFESFSLFPDGIDLDSFKRLITESKKGDKHKQVGNYKKPLSDKDIAVLANKSLVEDHNGFYTLQSVIQRFSRFQFDQHSLEEDRLELFRQAFSYNQRLMGYIYELRNINKKALLIFASLFNNLLAAISYGTKKGVVRSDEEIEDYFFMVEQINGLSSTLNLATDFLATLDKLEVEDLKTEGNEKQVTLAWQLIRVHSIYFTGDFDNAYGQLKALIDNDSLMDMEGTVKKGSVLDCIIYHNARSLYTMEGEAFDRILHDIKFDIYNLHHLVGAIVQTAVNVEPLLGLVRPEPYYFEAQSYLAGIELHQIGEIIDELHDNEHIERITLTYIKSRNVNVDYDSIDKLVSVNPYTRGLKNLMYAFSCEYKLLVDESHNIEQEDEIIRYYQLALPDLSHIKFYYVQALYFYARFLQTINSQDFEIVYEKGLDLAKRHHYRYWQHCFLKLKRPALGSYKPEDYPLPGNPDISTLIEKQFKWIKKRYGTSLNPFNQERAGFKLLPS</sequence>
<dbReference type="Gene3D" id="3.40.50.300">
    <property type="entry name" value="P-loop containing nucleotide triphosphate hydrolases"/>
    <property type="match status" value="1"/>
</dbReference>
<comment type="caution">
    <text evidence="2">The sequence shown here is derived from an EMBL/GenBank/DDBJ whole genome shotgun (WGS) entry which is preliminary data.</text>
</comment>
<dbReference type="AlphaFoldDB" id="A0A7X9U9S4"/>
<dbReference type="Pfam" id="PF13289">
    <property type="entry name" value="SIR2_2"/>
    <property type="match status" value="1"/>
</dbReference>
<dbReference type="PANTHER" id="PTHR47691:SF3">
    <property type="entry name" value="HTH-TYPE TRANSCRIPTIONAL REGULATOR RV0890C-RELATED"/>
    <property type="match status" value="1"/>
</dbReference>
<organism evidence="2 3">
    <name type="scientific">Pseudoalteromonas arctica</name>
    <dbReference type="NCBI Taxonomy" id="394751"/>
    <lineage>
        <taxon>Bacteria</taxon>
        <taxon>Pseudomonadati</taxon>
        <taxon>Pseudomonadota</taxon>
        <taxon>Gammaproteobacteria</taxon>
        <taxon>Alteromonadales</taxon>
        <taxon>Pseudoalteromonadaceae</taxon>
        <taxon>Pseudoalteromonas</taxon>
    </lineage>
</organism>
<gene>
    <name evidence="2" type="ORF">HHL01_18570</name>
</gene>
<reference evidence="2 3" key="1">
    <citation type="submission" date="2020-04" db="EMBL/GenBank/DDBJ databases">
        <title>Genome Sequencing and Assembley of Pseudoalteromonas artica.</title>
        <authorList>
            <person name="Akerly B."/>
            <person name="Cook G."/>
        </authorList>
    </citation>
    <scope>NUCLEOTIDE SEQUENCE [LARGE SCALE GENOMIC DNA]</scope>
    <source>
        <strain evidence="2 3">NEC-BIFX-0059</strain>
    </source>
</reference>
<dbReference type="InterPro" id="IPR002182">
    <property type="entry name" value="NB-ARC"/>
</dbReference>
<dbReference type="Proteomes" id="UP000519126">
    <property type="component" value="Unassembled WGS sequence"/>
</dbReference>
<evidence type="ECO:0000313" key="2">
    <source>
        <dbReference type="EMBL" id="NMF50163.1"/>
    </source>
</evidence>
<dbReference type="Pfam" id="PF00931">
    <property type="entry name" value="NB-ARC"/>
    <property type="match status" value="1"/>
</dbReference>
<dbReference type="EMBL" id="JABBCX010000013">
    <property type="protein sequence ID" value="NMF50163.1"/>
    <property type="molecule type" value="Genomic_DNA"/>
</dbReference>
<protein>
    <recommendedName>
        <fullName evidence="1">NB-ARC domain-containing protein</fullName>
    </recommendedName>
</protein>
<evidence type="ECO:0000259" key="1">
    <source>
        <dbReference type="Pfam" id="PF00931"/>
    </source>
</evidence>
<dbReference type="InterPro" id="IPR027417">
    <property type="entry name" value="P-loop_NTPase"/>
</dbReference>
<dbReference type="GO" id="GO:0043531">
    <property type="term" value="F:ADP binding"/>
    <property type="evidence" value="ECO:0007669"/>
    <property type="project" value="InterPro"/>
</dbReference>
<proteinExistence type="predicted"/>
<evidence type="ECO:0000313" key="3">
    <source>
        <dbReference type="Proteomes" id="UP000519126"/>
    </source>
</evidence>